<feature type="transmembrane region" description="Helical" evidence="7">
    <location>
        <begin position="228"/>
        <end position="250"/>
    </location>
</feature>
<protein>
    <recommendedName>
        <fullName evidence="7">XK-related protein</fullName>
    </recommendedName>
</protein>
<keyword evidence="6 7" id="KW-0472">Membrane</keyword>
<dbReference type="PANTHER" id="PTHR16024:SF6">
    <property type="entry name" value="XK-RELATED PROTEIN"/>
    <property type="match status" value="1"/>
</dbReference>
<accession>A0ABN8QU27</accession>
<evidence type="ECO:0000256" key="7">
    <source>
        <dbReference type="RuleBase" id="RU910716"/>
    </source>
</evidence>
<evidence type="ECO:0000256" key="2">
    <source>
        <dbReference type="ARBA" id="ARBA00008789"/>
    </source>
</evidence>
<evidence type="ECO:0000256" key="4">
    <source>
        <dbReference type="ARBA" id="ARBA00022692"/>
    </source>
</evidence>
<feature type="transmembrane region" description="Helical" evidence="7">
    <location>
        <begin position="161"/>
        <end position="181"/>
    </location>
</feature>
<sequence length="353" mass="40771">MARKELKWYDIFFALLGTILSFADPITDILTLVEFYHAGQATGFVLGLCFIILPCLLCLYLKWLDVRSASLAKRIEAILFFGHPFFPALLNIGTLISYLKKLWRSKQIQPVRSETTDEEKEHLVLLKTSNFFLLFEAFFESAPQFIIQLYVVVVQQESVTIVQIISLPVSLLSLARAAVMFDEIHHYDDTRNDEMNLKNKLLHFATHVLVLGSRLSAIVLFAASYNGFVATVLFNHFIVIFICDALWLCCRDEQDVMLRILSNSHFYFHWLRDDTSMIILAALAENRKRELSKMMVFSNALFMVKKLFHDPVVVRSVLSHLVLLASHYLRLFLYCSWSNNEAYPLLFLREGIP</sequence>
<evidence type="ECO:0000256" key="1">
    <source>
        <dbReference type="ARBA" id="ARBA00004651"/>
    </source>
</evidence>
<evidence type="ECO:0000256" key="6">
    <source>
        <dbReference type="ARBA" id="ARBA00023136"/>
    </source>
</evidence>
<reference evidence="8 9" key="1">
    <citation type="submission" date="2022-05" db="EMBL/GenBank/DDBJ databases">
        <authorList>
            <consortium name="Genoscope - CEA"/>
            <person name="William W."/>
        </authorList>
    </citation>
    <scope>NUCLEOTIDE SEQUENCE [LARGE SCALE GENOMIC DNA]</scope>
</reference>
<dbReference type="Pfam" id="PF09815">
    <property type="entry name" value="XK-related"/>
    <property type="match status" value="1"/>
</dbReference>
<dbReference type="Proteomes" id="UP001159427">
    <property type="component" value="Unassembled WGS sequence"/>
</dbReference>
<dbReference type="EMBL" id="CALNXI010001434">
    <property type="protein sequence ID" value="CAH3168868.1"/>
    <property type="molecule type" value="Genomic_DNA"/>
</dbReference>
<dbReference type="InterPro" id="IPR050895">
    <property type="entry name" value="XK-related_scramblase"/>
</dbReference>
<feature type="transmembrane region" description="Helical" evidence="7">
    <location>
        <begin position="75"/>
        <end position="99"/>
    </location>
</feature>
<keyword evidence="9" id="KW-1185">Reference proteome</keyword>
<evidence type="ECO:0000313" key="9">
    <source>
        <dbReference type="Proteomes" id="UP001159427"/>
    </source>
</evidence>
<keyword evidence="3" id="KW-1003">Cell membrane</keyword>
<comment type="caution">
    <text evidence="8">The sequence shown here is derived from an EMBL/GenBank/DDBJ whole genome shotgun (WGS) entry which is preliminary data.</text>
</comment>
<comment type="similarity">
    <text evidence="2 7">Belongs to the XK family.</text>
</comment>
<dbReference type="PANTHER" id="PTHR16024">
    <property type="entry name" value="XK-RELATED PROTEIN"/>
    <property type="match status" value="1"/>
</dbReference>
<name>A0ABN8QU27_9CNID</name>
<gene>
    <name evidence="8" type="ORF">PEVE_00006667</name>
</gene>
<keyword evidence="5 7" id="KW-1133">Transmembrane helix</keyword>
<evidence type="ECO:0000256" key="3">
    <source>
        <dbReference type="ARBA" id="ARBA00022475"/>
    </source>
</evidence>
<feature type="transmembrane region" description="Helical" evidence="7">
    <location>
        <begin position="39"/>
        <end position="63"/>
    </location>
</feature>
<feature type="transmembrane region" description="Helical" evidence="7">
    <location>
        <begin position="201"/>
        <end position="222"/>
    </location>
</feature>
<comment type="subcellular location">
    <subcellularLocation>
        <location evidence="1">Cell membrane</location>
        <topology evidence="1">Multi-pass membrane protein</topology>
    </subcellularLocation>
    <subcellularLocation>
        <location evidence="7">Membrane</location>
        <topology evidence="7">Multi-pass membrane protein</topology>
    </subcellularLocation>
</comment>
<proteinExistence type="inferred from homology"/>
<dbReference type="InterPro" id="IPR018629">
    <property type="entry name" value="XK-rel"/>
</dbReference>
<evidence type="ECO:0000313" key="8">
    <source>
        <dbReference type="EMBL" id="CAH3168868.1"/>
    </source>
</evidence>
<organism evidence="8 9">
    <name type="scientific">Porites evermanni</name>
    <dbReference type="NCBI Taxonomy" id="104178"/>
    <lineage>
        <taxon>Eukaryota</taxon>
        <taxon>Metazoa</taxon>
        <taxon>Cnidaria</taxon>
        <taxon>Anthozoa</taxon>
        <taxon>Hexacorallia</taxon>
        <taxon>Scleractinia</taxon>
        <taxon>Fungiina</taxon>
        <taxon>Poritidae</taxon>
        <taxon>Porites</taxon>
    </lineage>
</organism>
<evidence type="ECO:0000256" key="5">
    <source>
        <dbReference type="ARBA" id="ARBA00022989"/>
    </source>
</evidence>
<keyword evidence="4 7" id="KW-0812">Transmembrane</keyword>